<evidence type="ECO:0000313" key="2">
    <source>
        <dbReference type="Proteomes" id="UP000011958"/>
    </source>
</evidence>
<protein>
    <submittedName>
        <fullName evidence="1">Uncharacterized protein</fullName>
    </submittedName>
</protein>
<proteinExistence type="predicted"/>
<comment type="caution">
    <text evidence="1">The sequence shown here is derived from an EMBL/GenBank/DDBJ whole genome shotgun (WGS) entry which is preliminary data.</text>
</comment>
<name>M7P417_PNEMU</name>
<dbReference type="GeneID" id="19896773"/>
<dbReference type="EMBL" id="AFWA02000015">
    <property type="protein sequence ID" value="EMR08610.1"/>
    <property type="molecule type" value="Genomic_DNA"/>
</dbReference>
<evidence type="ECO:0000313" key="1">
    <source>
        <dbReference type="EMBL" id="EMR08610.1"/>
    </source>
</evidence>
<sequence>MNKKRNYNDLLICNRLKKKYKDNFPSLEEIYTSTLAKLYSAQNTVINHLIEEKKPDIQPLQCDDCDQVIIPTSDILLNLNDYSCIACHHIVCDICRVIQYI</sequence>
<dbReference type="Proteomes" id="UP000011958">
    <property type="component" value="Unassembled WGS sequence"/>
</dbReference>
<dbReference type="HOGENOM" id="CLU_2292881_0_0_1"/>
<gene>
    <name evidence="1" type="ORF">PNEG_03086</name>
</gene>
<dbReference type="RefSeq" id="XP_007875142.1">
    <property type="nucleotide sequence ID" value="XM_007876951.1"/>
</dbReference>
<reference evidence="2" key="1">
    <citation type="journal article" date="2016" name="Nat. Commun.">
        <title>Genome analysis of three Pneumocystis species reveals adaptation mechanisms to life exclusively in mammalian hosts.</title>
        <authorList>
            <person name="Ma L."/>
            <person name="Chen Z."/>
            <person name="Huang D.W."/>
            <person name="Kutty G."/>
            <person name="Ishihara M."/>
            <person name="Wang H."/>
            <person name="Abouelleil A."/>
            <person name="Bishop L."/>
            <person name="Davey E."/>
            <person name="Deng R."/>
            <person name="Deng X."/>
            <person name="Fan L."/>
            <person name="Fantoni G."/>
            <person name="Fitzgerald M."/>
            <person name="Gogineni E."/>
            <person name="Goldberg J.M."/>
            <person name="Handley G."/>
            <person name="Hu X."/>
            <person name="Huber C."/>
            <person name="Jiao X."/>
            <person name="Jones K."/>
            <person name="Levin J.Z."/>
            <person name="Liu Y."/>
            <person name="Macdonald P."/>
            <person name="Melnikov A."/>
            <person name="Raley C."/>
            <person name="Sassi M."/>
            <person name="Sherman B.T."/>
            <person name="Song X."/>
            <person name="Sykes S."/>
            <person name="Tran B."/>
            <person name="Walsh L."/>
            <person name="Xia Y."/>
            <person name="Yang J."/>
            <person name="Young S."/>
            <person name="Zeng Q."/>
            <person name="Zheng X."/>
            <person name="Stephens R."/>
            <person name="Nusbaum C."/>
            <person name="Birren B.W."/>
            <person name="Azadi P."/>
            <person name="Lempicki R.A."/>
            <person name="Cuomo C.A."/>
            <person name="Kovacs J.A."/>
        </authorList>
    </citation>
    <scope>NUCLEOTIDE SEQUENCE [LARGE SCALE GENOMIC DNA]</scope>
    <source>
        <strain evidence="2">B123</strain>
    </source>
</reference>
<dbReference type="OrthoDB" id="5336357at2759"/>
<accession>M7P417</accession>
<dbReference type="AlphaFoldDB" id="M7P417"/>
<dbReference type="VEuPathDB" id="FungiDB:PNEG_03086"/>
<keyword evidence="2" id="KW-1185">Reference proteome</keyword>
<organism evidence="1 2">
    <name type="scientific">Pneumocystis murina (strain B123)</name>
    <name type="common">Mouse pneumocystis pneumonia agent</name>
    <name type="synonym">Pneumocystis carinii f. sp. muris</name>
    <dbReference type="NCBI Taxonomy" id="1069680"/>
    <lineage>
        <taxon>Eukaryota</taxon>
        <taxon>Fungi</taxon>
        <taxon>Dikarya</taxon>
        <taxon>Ascomycota</taxon>
        <taxon>Taphrinomycotina</taxon>
        <taxon>Pneumocystomycetes</taxon>
        <taxon>Pneumocystaceae</taxon>
        <taxon>Pneumocystis</taxon>
    </lineage>
</organism>